<name>A0A2N0RCV9_9GLOM</name>
<protein>
    <submittedName>
        <fullName evidence="4">Uncharacterized protein</fullName>
    </submittedName>
</protein>
<reference evidence="4 5" key="1">
    <citation type="submission" date="2017-10" db="EMBL/GenBank/DDBJ databases">
        <title>Extensive intraspecific genome diversity in a model arbuscular mycorrhizal fungus.</title>
        <authorList>
            <person name="Chen E.C.H."/>
            <person name="Morin E."/>
            <person name="Baudet D."/>
            <person name="Noel J."/>
            <person name="Ndikumana S."/>
            <person name="Charron P."/>
            <person name="St-Onge C."/>
            <person name="Giorgi J."/>
            <person name="Grigoriev I.V."/>
            <person name="Roux C."/>
            <person name="Martin F.M."/>
            <person name="Corradi N."/>
        </authorList>
    </citation>
    <scope>NUCLEOTIDE SEQUENCE [LARGE SCALE GENOMIC DNA]</scope>
    <source>
        <strain evidence="4 5">A1</strain>
    </source>
</reference>
<proteinExistence type="predicted"/>
<evidence type="ECO:0000313" key="4">
    <source>
        <dbReference type="EMBL" id="PKC61130.1"/>
    </source>
</evidence>
<dbReference type="AlphaFoldDB" id="A0A2N0RCV9"/>
<evidence type="ECO:0000256" key="1">
    <source>
        <dbReference type="SAM" id="MobiDB-lite"/>
    </source>
</evidence>
<keyword evidence="2" id="KW-0812">Transmembrane</keyword>
<evidence type="ECO:0000313" key="5">
    <source>
        <dbReference type="Proteomes" id="UP000232688"/>
    </source>
</evidence>
<dbReference type="OrthoDB" id="2412974at2759"/>
<gene>
    <name evidence="3" type="ORF">CHRIB12_LOCUS15090</name>
    <name evidence="4" type="ORF">RhiirA1_425201</name>
</gene>
<dbReference type="EMBL" id="CAGKOT010000035">
    <property type="protein sequence ID" value="CAB5375973.1"/>
    <property type="molecule type" value="Genomic_DNA"/>
</dbReference>
<reference evidence="3" key="3">
    <citation type="submission" date="2020-05" db="EMBL/GenBank/DDBJ databases">
        <authorList>
            <person name="Rincon C."/>
            <person name="Sanders R I."/>
            <person name="Robbins C."/>
            <person name="Chaturvedi A."/>
        </authorList>
    </citation>
    <scope>NUCLEOTIDE SEQUENCE</scope>
    <source>
        <strain evidence="3">CHB12</strain>
    </source>
</reference>
<dbReference type="VEuPathDB" id="FungiDB:FUN_013820"/>
<keyword evidence="2" id="KW-0472">Membrane</keyword>
<dbReference type="EMBL" id="LLXH01001028">
    <property type="protein sequence ID" value="PKC61130.1"/>
    <property type="molecule type" value="Genomic_DNA"/>
</dbReference>
<dbReference type="Proteomes" id="UP000232688">
    <property type="component" value="Unassembled WGS sequence"/>
</dbReference>
<sequence length="126" mass="14424">MNLPLPTSPEKQIISIQGESEETEDGPMFYVLIFLMVLVFSSGICWLFCCGTCVGRDTLRMFGFGRFSPSSNNRRRGMRNYRYSPASTEEEEWEMLANANNENNVRVADDEESVLDNDQEEYSALQ</sequence>
<comment type="caution">
    <text evidence="4">The sequence shown here is derived from an EMBL/GenBank/DDBJ whole genome shotgun (WGS) entry which is preliminary data.</text>
</comment>
<dbReference type="VEuPathDB" id="FungiDB:RhiirFUN_017271"/>
<accession>A0A2N0RCV9</accession>
<feature type="transmembrane region" description="Helical" evidence="2">
    <location>
        <begin position="29"/>
        <end position="54"/>
    </location>
</feature>
<dbReference type="VEuPathDB" id="FungiDB:RhiirA1_425201"/>
<feature type="compositionally biased region" description="Acidic residues" evidence="1">
    <location>
        <begin position="109"/>
        <end position="126"/>
    </location>
</feature>
<reference evidence="4 5" key="2">
    <citation type="submission" date="2017-10" db="EMBL/GenBank/DDBJ databases">
        <title>Genome analyses suggest a sexual origin of heterokaryosis in a supposedly ancient asexual fungus.</title>
        <authorList>
            <person name="Corradi N."/>
            <person name="Sedzielewska K."/>
            <person name="Noel J."/>
            <person name="Charron P."/>
            <person name="Farinelli L."/>
            <person name="Marton T."/>
            <person name="Kruger M."/>
            <person name="Pelin A."/>
            <person name="Brachmann A."/>
            <person name="Corradi N."/>
        </authorList>
    </citation>
    <scope>NUCLEOTIDE SEQUENCE [LARGE SCALE GENOMIC DNA]</scope>
    <source>
        <strain evidence="4 5">A1</strain>
    </source>
</reference>
<feature type="region of interest" description="Disordered" evidence="1">
    <location>
        <begin position="100"/>
        <end position="126"/>
    </location>
</feature>
<evidence type="ECO:0000313" key="3">
    <source>
        <dbReference type="EMBL" id="CAB5375973.1"/>
    </source>
</evidence>
<evidence type="ECO:0000256" key="2">
    <source>
        <dbReference type="SAM" id="Phobius"/>
    </source>
</evidence>
<keyword evidence="2" id="KW-1133">Transmembrane helix</keyword>
<organism evidence="4 5">
    <name type="scientific">Rhizophagus irregularis</name>
    <dbReference type="NCBI Taxonomy" id="588596"/>
    <lineage>
        <taxon>Eukaryota</taxon>
        <taxon>Fungi</taxon>
        <taxon>Fungi incertae sedis</taxon>
        <taxon>Mucoromycota</taxon>
        <taxon>Glomeromycotina</taxon>
        <taxon>Glomeromycetes</taxon>
        <taxon>Glomerales</taxon>
        <taxon>Glomeraceae</taxon>
        <taxon>Rhizophagus</taxon>
    </lineage>
</organism>
<dbReference type="Proteomes" id="UP000684084">
    <property type="component" value="Unassembled WGS sequence"/>
</dbReference>